<dbReference type="GO" id="GO:0003677">
    <property type="term" value="F:DNA binding"/>
    <property type="evidence" value="ECO:0007669"/>
    <property type="project" value="InterPro"/>
</dbReference>
<gene>
    <name evidence="2" type="ORF">K443DRAFT_2749</name>
</gene>
<proteinExistence type="predicted"/>
<dbReference type="OrthoDB" id="3163890at2759"/>
<evidence type="ECO:0000256" key="1">
    <source>
        <dbReference type="ARBA" id="ARBA00023172"/>
    </source>
</evidence>
<evidence type="ECO:0008006" key="4">
    <source>
        <dbReference type="Google" id="ProtNLM"/>
    </source>
</evidence>
<dbReference type="Proteomes" id="UP000054477">
    <property type="component" value="Unassembled WGS sequence"/>
</dbReference>
<dbReference type="AlphaFoldDB" id="A0A0C9X491"/>
<dbReference type="EMBL" id="KN838550">
    <property type="protein sequence ID" value="KIK06960.1"/>
    <property type="molecule type" value="Genomic_DNA"/>
</dbReference>
<name>A0A0C9X491_9AGAR</name>
<protein>
    <recommendedName>
        <fullName evidence="4">DNA breaking-rejoining enzyme</fullName>
    </recommendedName>
</protein>
<dbReference type="InterPro" id="IPR011010">
    <property type="entry name" value="DNA_brk_join_enz"/>
</dbReference>
<keyword evidence="3" id="KW-1185">Reference proteome</keyword>
<evidence type="ECO:0000313" key="2">
    <source>
        <dbReference type="EMBL" id="KIK06960.1"/>
    </source>
</evidence>
<accession>A0A0C9X491</accession>
<organism evidence="2 3">
    <name type="scientific">Laccaria amethystina LaAM-08-1</name>
    <dbReference type="NCBI Taxonomy" id="1095629"/>
    <lineage>
        <taxon>Eukaryota</taxon>
        <taxon>Fungi</taxon>
        <taxon>Dikarya</taxon>
        <taxon>Basidiomycota</taxon>
        <taxon>Agaricomycotina</taxon>
        <taxon>Agaricomycetes</taxon>
        <taxon>Agaricomycetidae</taxon>
        <taxon>Agaricales</taxon>
        <taxon>Agaricineae</taxon>
        <taxon>Hydnangiaceae</taxon>
        <taxon>Laccaria</taxon>
    </lineage>
</organism>
<evidence type="ECO:0000313" key="3">
    <source>
        <dbReference type="Proteomes" id="UP000054477"/>
    </source>
</evidence>
<reference evidence="3" key="2">
    <citation type="submission" date="2015-01" db="EMBL/GenBank/DDBJ databases">
        <title>Evolutionary Origins and Diversification of the Mycorrhizal Mutualists.</title>
        <authorList>
            <consortium name="DOE Joint Genome Institute"/>
            <consortium name="Mycorrhizal Genomics Consortium"/>
            <person name="Kohler A."/>
            <person name="Kuo A."/>
            <person name="Nagy L.G."/>
            <person name="Floudas D."/>
            <person name="Copeland A."/>
            <person name="Barry K.W."/>
            <person name="Cichocki N."/>
            <person name="Veneault-Fourrey C."/>
            <person name="LaButti K."/>
            <person name="Lindquist E.A."/>
            <person name="Lipzen A."/>
            <person name="Lundell T."/>
            <person name="Morin E."/>
            <person name="Murat C."/>
            <person name="Riley R."/>
            <person name="Ohm R."/>
            <person name="Sun H."/>
            <person name="Tunlid A."/>
            <person name="Henrissat B."/>
            <person name="Grigoriev I.V."/>
            <person name="Hibbett D.S."/>
            <person name="Martin F."/>
        </authorList>
    </citation>
    <scope>NUCLEOTIDE SEQUENCE [LARGE SCALE GENOMIC DNA]</scope>
    <source>
        <strain evidence="3">LaAM-08-1</strain>
    </source>
</reference>
<dbReference type="SUPFAM" id="SSF56349">
    <property type="entry name" value="DNA breaking-rejoining enzymes"/>
    <property type="match status" value="1"/>
</dbReference>
<dbReference type="HOGENOM" id="CLU_063718_0_0_1"/>
<dbReference type="GO" id="GO:0015074">
    <property type="term" value="P:DNA integration"/>
    <property type="evidence" value="ECO:0007669"/>
    <property type="project" value="InterPro"/>
</dbReference>
<reference evidence="2 3" key="1">
    <citation type="submission" date="2014-04" db="EMBL/GenBank/DDBJ databases">
        <authorList>
            <consortium name="DOE Joint Genome Institute"/>
            <person name="Kuo A."/>
            <person name="Kohler A."/>
            <person name="Nagy L.G."/>
            <person name="Floudas D."/>
            <person name="Copeland A."/>
            <person name="Barry K.W."/>
            <person name="Cichocki N."/>
            <person name="Veneault-Fourrey C."/>
            <person name="LaButti K."/>
            <person name="Lindquist E.A."/>
            <person name="Lipzen A."/>
            <person name="Lundell T."/>
            <person name="Morin E."/>
            <person name="Murat C."/>
            <person name="Sun H."/>
            <person name="Tunlid A."/>
            <person name="Henrissat B."/>
            <person name="Grigoriev I.V."/>
            <person name="Hibbett D.S."/>
            <person name="Martin F."/>
            <person name="Nordberg H.P."/>
            <person name="Cantor M.N."/>
            <person name="Hua S.X."/>
        </authorList>
    </citation>
    <scope>NUCLEOTIDE SEQUENCE [LARGE SCALE GENOMIC DNA]</scope>
    <source>
        <strain evidence="2 3">LaAM-08-1</strain>
    </source>
</reference>
<dbReference type="STRING" id="1095629.A0A0C9X491"/>
<dbReference type="Gene3D" id="1.10.443.10">
    <property type="entry name" value="Intergrase catalytic core"/>
    <property type="match status" value="1"/>
</dbReference>
<dbReference type="InterPro" id="IPR013762">
    <property type="entry name" value="Integrase-like_cat_sf"/>
</dbReference>
<keyword evidence="1" id="KW-0233">DNA recombination</keyword>
<sequence>MANEQPSVLARNFKALNIEFQNGDDRITAEEIEEDIEGEQGTIPDLVADDLEPSTQEFMKKWKQTVFGASRGVTDKTESEYQRAKAQCATFLVDSGVIKNPSELFCGSPPADAPFWICSWIMSKCDEITLDGKPRPQKEFQDSYAQAQKMRAAMTHVFTRDYNLGSVQWHESELVPGRMVGNPSISSEVANYMSGLRRRKVKAGETPTSARAITSDILEDLYDHNHLPNNWVMHPYTPLSRRDAARLHEWGGGLTRRALQAIYTIAFLCLLRVDEVLKITMAHIELSENHVTLTLPYRKTHQYGEIKPFHLYRLDEQDAHLCPVRALSDWIEASGITDGYVFRKIGSGERPVESNTPMVDNSILLLGEIY</sequence>
<dbReference type="GO" id="GO:0006310">
    <property type="term" value="P:DNA recombination"/>
    <property type="evidence" value="ECO:0007669"/>
    <property type="project" value="UniProtKB-KW"/>
</dbReference>